<feature type="domain" description="Sleeping Beauty transposase HTH" evidence="6">
    <location>
        <begin position="575"/>
        <end position="615"/>
    </location>
</feature>
<feature type="domain" description="Transposase Tc1-like" evidence="5">
    <location>
        <begin position="633"/>
        <end position="703"/>
    </location>
</feature>
<dbReference type="SUPFAM" id="SSF51004">
    <property type="entry name" value="C-terminal (heme d1) domain of cytochrome cd1-nitrite reductase"/>
    <property type="match status" value="1"/>
</dbReference>
<dbReference type="Pfam" id="PF25787">
    <property type="entry name" value="HTH_SB"/>
    <property type="match status" value="1"/>
</dbReference>
<dbReference type="Gene3D" id="1.10.10.10">
    <property type="entry name" value="Winged helix-like DNA-binding domain superfamily/Winged helix DNA-binding domain"/>
    <property type="match status" value="1"/>
</dbReference>
<comment type="caution">
    <text evidence="7">The sequence shown here is derived from an EMBL/GenBank/DDBJ whole genome shotgun (WGS) entry which is preliminary data.</text>
</comment>
<evidence type="ECO:0000256" key="4">
    <source>
        <dbReference type="ARBA" id="ARBA00023054"/>
    </source>
</evidence>
<evidence type="ECO:0000256" key="1">
    <source>
        <dbReference type="ARBA" id="ARBA00015683"/>
    </source>
</evidence>
<gene>
    <name evidence="7" type="ORF">RIMI_LOCUS16379694</name>
</gene>
<proteinExistence type="predicted"/>
<dbReference type="PANTHER" id="PTHR14897:SF12">
    <property type="entry name" value="WD REPEAT AND COILED-COIL-CONTAINING PROTEIN"/>
    <property type="match status" value="1"/>
</dbReference>
<reference evidence="7" key="1">
    <citation type="submission" date="2023-07" db="EMBL/GenBank/DDBJ databases">
        <authorList>
            <person name="Stuckert A."/>
        </authorList>
    </citation>
    <scope>NUCLEOTIDE SEQUENCE</scope>
</reference>
<dbReference type="InterPro" id="IPR036397">
    <property type="entry name" value="RNaseH_sf"/>
</dbReference>
<sequence length="795" mass="88211">MSGRRSNEPIRKLRGPGDVTAREAVVRTVAVSGEQGCVWHPSKDILVILTKRDVSVLYSARSENASVKADIKSTGVVHCACWTKDGSRLVVAISSALYSYIWDSKHKMLNPCTFCPIFDVGGYICAIESTVDSQVAVATELPLDRLCALNSGIAFDMPATSETTPSVQPALLLMDEEFSLDVGRKSTDSGTSLSTDSPVTSPGTVDLTHILINRSKSDLSPLLNLKRKDYITGSGQDSSHLILVNFEKKVTSTRKVSIPGILVPDILAFDPGAHIVAVASNTCSHVLVYSLTSTNMPNIQQIQLEKNERPKGLYFLTDKMLLVLVGRQKTCDPAFLPSSSSDKYIIRLMVKEVMFDDDSEIPSAHSSFDSSALLQGRKKYVDSLYKDEQSPTCRELLIPGSSSGRQSLSKKQLIEEIRGYNCDQSPSSSASDFEDKKTTITLHNLDTEPKNRSVLLGLEAHRKPSSRPASPKLQSQVCKNLSKNATSVPDHDILHVSRNLERLCCNMSNLQQRLSDLTDLAQNGRKSYLSYPSFREAPFVTIICQYKKTPVHTLKQSDSKLHYGEDQRAVKGHQKNKIVALHQAGKTESAIANQLGVKKSTVGAIIRKWKTYKTTDNLPRSGAPRKIPPCGVRMITRTVSKNPRTMRGDLVNELQRAGINVIRPTISNTLCHHGLRSCSARRVPLVKPVHVRARLKFAREHLDDPEEFWENVLWSDETKLELFGRNTTCRVWRKKNTELHPSNTIPTVKHGGGNIMLWGCFSAKGPGRLIRVHERMNGAMYREILSANLFHQQGH</sequence>
<dbReference type="Proteomes" id="UP001176940">
    <property type="component" value="Unassembled WGS sequence"/>
</dbReference>
<dbReference type="InterPro" id="IPR028041">
    <property type="entry name" value="WDCP"/>
</dbReference>
<evidence type="ECO:0000259" key="5">
    <source>
        <dbReference type="Pfam" id="PF01498"/>
    </source>
</evidence>
<dbReference type="InterPro" id="IPR009057">
    <property type="entry name" value="Homeodomain-like_sf"/>
</dbReference>
<dbReference type="InterPro" id="IPR002492">
    <property type="entry name" value="Transposase_Tc1-like"/>
</dbReference>
<evidence type="ECO:0000313" key="7">
    <source>
        <dbReference type="EMBL" id="CAJ0958423.1"/>
    </source>
</evidence>
<dbReference type="EMBL" id="CAUEEQ010045649">
    <property type="protein sequence ID" value="CAJ0958423.1"/>
    <property type="molecule type" value="Genomic_DNA"/>
</dbReference>
<dbReference type="Gene3D" id="3.30.420.10">
    <property type="entry name" value="Ribonuclease H-like superfamily/Ribonuclease H"/>
    <property type="match status" value="1"/>
</dbReference>
<keyword evidence="8" id="KW-1185">Reference proteome</keyword>
<evidence type="ECO:0000313" key="8">
    <source>
        <dbReference type="Proteomes" id="UP001176940"/>
    </source>
</evidence>
<dbReference type="InterPro" id="IPR011048">
    <property type="entry name" value="Haem_d1_sf"/>
</dbReference>
<name>A0ABN9M896_9NEOB</name>
<dbReference type="Pfam" id="PF01498">
    <property type="entry name" value="HTH_Tnp_Tc3_2"/>
    <property type="match status" value="1"/>
</dbReference>
<keyword evidence="2" id="KW-0853">WD repeat</keyword>
<evidence type="ECO:0000256" key="3">
    <source>
        <dbReference type="ARBA" id="ARBA00022737"/>
    </source>
</evidence>
<dbReference type="InterPro" id="IPR036388">
    <property type="entry name" value="WH-like_DNA-bd_sf"/>
</dbReference>
<keyword evidence="4" id="KW-0175">Coiled coil</keyword>
<protein>
    <recommendedName>
        <fullName evidence="1">WD repeat and coiled-coil-containing protein</fullName>
    </recommendedName>
</protein>
<organism evidence="7 8">
    <name type="scientific">Ranitomeya imitator</name>
    <name type="common">mimic poison frog</name>
    <dbReference type="NCBI Taxonomy" id="111125"/>
    <lineage>
        <taxon>Eukaryota</taxon>
        <taxon>Metazoa</taxon>
        <taxon>Chordata</taxon>
        <taxon>Craniata</taxon>
        <taxon>Vertebrata</taxon>
        <taxon>Euteleostomi</taxon>
        <taxon>Amphibia</taxon>
        <taxon>Batrachia</taxon>
        <taxon>Anura</taxon>
        <taxon>Neobatrachia</taxon>
        <taxon>Hyloidea</taxon>
        <taxon>Dendrobatidae</taxon>
        <taxon>Dendrobatinae</taxon>
        <taxon>Ranitomeya</taxon>
    </lineage>
</organism>
<accession>A0ABN9M896</accession>
<keyword evidence="3" id="KW-0677">Repeat</keyword>
<evidence type="ECO:0000256" key="2">
    <source>
        <dbReference type="ARBA" id="ARBA00022574"/>
    </source>
</evidence>
<dbReference type="SUPFAM" id="SSF46689">
    <property type="entry name" value="Homeodomain-like"/>
    <property type="match status" value="1"/>
</dbReference>
<dbReference type="Pfam" id="PF15390">
    <property type="entry name" value="WDCP"/>
    <property type="match status" value="1"/>
</dbReference>
<dbReference type="PANTHER" id="PTHR14897">
    <property type="entry name" value="WD REPEAT AND COILED-COIL-CONTAINING PROTEIN"/>
    <property type="match status" value="1"/>
</dbReference>
<evidence type="ECO:0000259" key="6">
    <source>
        <dbReference type="Pfam" id="PF25787"/>
    </source>
</evidence>
<dbReference type="InterPro" id="IPR057667">
    <property type="entry name" value="HTH_SB"/>
</dbReference>